<evidence type="ECO:0008006" key="2">
    <source>
        <dbReference type="Google" id="ProtNLM"/>
    </source>
</evidence>
<name>A0A699IJI4_TANCI</name>
<feature type="non-terminal residue" evidence="1">
    <location>
        <position position="460"/>
    </location>
</feature>
<gene>
    <name evidence="1" type="ORF">Tci_533162</name>
</gene>
<comment type="caution">
    <text evidence="1">The sequence shown here is derived from an EMBL/GenBank/DDBJ whole genome shotgun (WGS) entry which is preliminary data.</text>
</comment>
<dbReference type="PANTHER" id="PTHR31973">
    <property type="entry name" value="POLYPROTEIN, PUTATIVE-RELATED"/>
    <property type="match status" value="1"/>
</dbReference>
<protein>
    <recommendedName>
        <fullName evidence="2">Transposase, MuDR, MULE transposase domain protein</fullName>
    </recommendedName>
</protein>
<dbReference type="AlphaFoldDB" id="A0A699IJI4"/>
<proteinExistence type="predicted"/>
<reference evidence="1" key="1">
    <citation type="journal article" date="2019" name="Sci. Rep.">
        <title>Draft genome of Tanacetum cinerariifolium, the natural source of mosquito coil.</title>
        <authorList>
            <person name="Yamashiro T."/>
            <person name="Shiraishi A."/>
            <person name="Satake H."/>
            <person name="Nakayama K."/>
        </authorList>
    </citation>
    <scope>NUCLEOTIDE SEQUENCE</scope>
</reference>
<accession>A0A699IJI4</accession>
<evidence type="ECO:0000313" key="1">
    <source>
        <dbReference type="EMBL" id="GEZ61189.1"/>
    </source>
</evidence>
<sequence length="460" mass="53487">MSESSRIYRRKEIMTDMKARLKIDISYSQAWRAKCYALKLLRGTPEESFAELSLYCHNLKVKNPRTITHIETDDQDRFEIFFLTVGAAIRTFVSHKRPLIIIDGAHLKGEFFGTMYLAVAMDGNNQILPLAYGGKSLRHLDLGIGLPCGHLIAVMRHLRQSSANQFEFSCFKTSVWRASYKEVIYDVGNPSEWEQPYGLITVLPPLMDKRPPGRLRNRDHFRSKGEQIKQKSYEFPYLVSIVLHHEGRFSGFPIRKYLHGKIHEVDFLNIDDFSRKDMYNIMKKISDATGVVENIESNDYFCYFQKPNCDLNVGVQQLWTEEDYMDLYMYIGLGKTQFLHIYIIKEEINEECEACRASSSAESEGIDQVLSEMQEKLDKLCEQVNYFKNKPDISSYNFEFSCCKCQHGDHHQAIWKHNEGDLRTKDVDDDEIIKFEMVNDVEQEERRMSNLSDWAPSGSS</sequence>
<dbReference type="EMBL" id="BKCJ010300417">
    <property type="protein sequence ID" value="GEZ61189.1"/>
    <property type="molecule type" value="Genomic_DNA"/>
</dbReference>
<organism evidence="1">
    <name type="scientific">Tanacetum cinerariifolium</name>
    <name type="common">Dalmatian daisy</name>
    <name type="synonym">Chrysanthemum cinerariifolium</name>
    <dbReference type="NCBI Taxonomy" id="118510"/>
    <lineage>
        <taxon>Eukaryota</taxon>
        <taxon>Viridiplantae</taxon>
        <taxon>Streptophyta</taxon>
        <taxon>Embryophyta</taxon>
        <taxon>Tracheophyta</taxon>
        <taxon>Spermatophyta</taxon>
        <taxon>Magnoliopsida</taxon>
        <taxon>eudicotyledons</taxon>
        <taxon>Gunneridae</taxon>
        <taxon>Pentapetalae</taxon>
        <taxon>asterids</taxon>
        <taxon>campanulids</taxon>
        <taxon>Asterales</taxon>
        <taxon>Asteraceae</taxon>
        <taxon>Asteroideae</taxon>
        <taxon>Anthemideae</taxon>
        <taxon>Anthemidinae</taxon>
        <taxon>Tanacetum</taxon>
    </lineage>
</organism>
<dbReference type="PANTHER" id="PTHR31973:SF185">
    <property type="entry name" value="TRANSPOSASE, MUDR, PLANT, MULE TRANSPOSASE DOMAIN-CONTAINING PROTEIN"/>
    <property type="match status" value="1"/>
</dbReference>